<protein>
    <recommendedName>
        <fullName evidence="5">NACHT domain-containing protein</fullName>
    </recommendedName>
</protein>
<dbReference type="InterPro" id="IPR011989">
    <property type="entry name" value="ARM-like"/>
</dbReference>
<evidence type="ECO:0000313" key="4">
    <source>
        <dbReference type="Proteomes" id="UP000703661"/>
    </source>
</evidence>
<dbReference type="Gene3D" id="3.40.50.300">
    <property type="entry name" value="P-loop containing nucleotide triphosphate hydrolases"/>
    <property type="match status" value="1"/>
</dbReference>
<feature type="domain" description="NACHT" evidence="1">
    <location>
        <begin position="31"/>
        <end position="112"/>
    </location>
</feature>
<dbReference type="InterPro" id="IPR027417">
    <property type="entry name" value="P-loop_NTPase"/>
</dbReference>
<dbReference type="EMBL" id="JAAAID010003911">
    <property type="protein sequence ID" value="KAF9995160.1"/>
    <property type="molecule type" value="Genomic_DNA"/>
</dbReference>
<evidence type="ECO:0008006" key="5">
    <source>
        <dbReference type="Google" id="ProtNLM"/>
    </source>
</evidence>
<dbReference type="PANTHER" id="PTHR46312:SF2">
    <property type="entry name" value="NUCLEOTIDE-BINDING OLIGOMERIZATION DOMAIN-CONTAINING PROTEIN 2-LIKE"/>
    <property type="match status" value="1"/>
</dbReference>
<dbReference type="Gene3D" id="1.25.10.10">
    <property type="entry name" value="Leucine-rich Repeat Variant"/>
    <property type="match status" value="1"/>
</dbReference>
<dbReference type="AlphaFoldDB" id="A0A9P6MEG4"/>
<dbReference type="PANTHER" id="PTHR46312">
    <property type="entry name" value="NACHT DOMAIN-CONTAINING PROTEIN"/>
    <property type="match status" value="1"/>
</dbReference>
<dbReference type="SUPFAM" id="SSF48371">
    <property type="entry name" value="ARM repeat"/>
    <property type="match status" value="1"/>
</dbReference>
<comment type="caution">
    <text evidence="3">The sequence shown here is derived from an EMBL/GenBank/DDBJ whole genome shotgun (WGS) entry which is preliminary data.</text>
</comment>
<name>A0A9P6MEG4_9FUNG</name>
<organism evidence="3 4">
    <name type="scientific">Entomortierella chlamydospora</name>
    <dbReference type="NCBI Taxonomy" id="101097"/>
    <lineage>
        <taxon>Eukaryota</taxon>
        <taxon>Fungi</taxon>
        <taxon>Fungi incertae sedis</taxon>
        <taxon>Mucoromycota</taxon>
        <taxon>Mortierellomycotina</taxon>
        <taxon>Mortierellomycetes</taxon>
        <taxon>Mortierellales</taxon>
        <taxon>Mortierellaceae</taxon>
        <taxon>Entomortierella</taxon>
    </lineage>
</organism>
<keyword evidence="4" id="KW-1185">Reference proteome</keyword>
<dbReference type="InterPro" id="IPR016024">
    <property type="entry name" value="ARM-type_fold"/>
</dbReference>
<reference evidence="3" key="1">
    <citation type="journal article" date="2020" name="Fungal Divers.">
        <title>Resolving the Mortierellaceae phylogeny through synthesis of multi-gene phylogenetics and phylogenomics.</title>
        <authorList>
            <person name="Vandepol N."/>
            <person name="Liber J."/>
            <person name="Desiro A."/>
            <person name="Na H."/>
            <person name="Kennedy M."/>
            <person name="Barry K."/>
            <person name="Grigoriev I.V."/>
            <person name="Miller A.N."/>
            <person name="O'Donnell K."/>
            <person name="Stajich J.E."/>
            <person name="Bonito G."/>
        </authorList>
    </citation>
    <scope>NUCLEOTIDE SEQUENCE</scope>
    <source>
        <strain evidence="3">NRRL 2769</strain>
    </source>
</reference>
<evidence type="ECO:0000259" key="2">
    <source>
        <dbReference type="Pfam" id="PF23238"/>
    </source>
</evidence>
<evidence type="ECO:0000259" key="1">
    <source>
        <dbReference type="Pfam" id="PF05729"/>
    </source>
</evidence>
<dbReference type="InterPro" id="IPR055496">
    <property type="entry name" value="DUF7068"/>
</dbReference>
<feature type="non-terminal residue" evidence="3">
    <location>
        <position position="1"/>
    </location>
</feature>
<evidence type="ECO:0000313" key="3">
    <source>
        <dbReference type="EMBL" id="KAF9995160.1"/>
    </source>
</evidence>
<sequence>AHNLEGLLCEKFFTRDLDQEGVALARALIAYAQNGKVLFILDGLDEIIADTEADEAGSLGSLLEALLRQQHVVITSRPSGLDRSLLPSIDLELETIGFSQQNVNDFLVKVLSPEAVKTVQNFIQQTPLIRGLVNIPVQLDVICFSWDSLPTDGPTITMTGLYQLMVRKLWCKDALRLGKSAGGRILTQKHINKLDPKEIDELMANEIQHLGYLAFKGMTNNHQIEFDEKALLSALRDLKEYHATVNNQLPPQVLEDMKQTSFLHTTDADLDPSKQAWYFLHLTFQEYFAATWIVQHLQAKRPHSARMMTMEQAKVFMLEHKYNPQYEIVWWMVAGLLEGEALEEFFDLLQGAPRDLIGGRHQQILASCLNEARARLDATVVMKLDGELMKWLRFEIQTHHGESGRSIRSMLGSQSSFPESLLVETLGSVSSTKAILVNTLGARSTLSESASQSLIGALKDEDEDVRISAATALGNQSTLPESAIQPLI</sequence>
<gene>
    <name evidence="3" type="ORF">BGZ80_007593</name>
</gene>
<dbReference type="Pfam" id="PF05729">
    <property type="entry name" value="NACHT"/>
    <property type="match status" value="1"/>
</dbReference>
<accession>A0A9P6MEG4</accession>
<proteinExistence type="predicted"/>
<dbReference type="Proteomes" id="UP000703661">
    <property type="component" value="Unassembled WGS sequence"/>
</dbReference>
<feature type="domain" description="DUF7068" evidence="2">
    <location>
        <begin position="116"/>
        <end position="150"/>
    </location>
</feature>
<dbReference type="InterPro" id="IPR007111">
    <property type="entry name" value="NACHT_NTPase"/>
</dbReference>
<feature type="non-terminal residue" evidence="3">
    <location>
        <position position="488"/>
    </location>
</feature>
<dbReference type="Pfam" id="PF23238">
    <property type="entry name" value="DUF7068"/>
    <property type="match status" value="1"/>
</dbReference>